<dbReference type="InterPro" id="IPR019426">
    <property type="entry name" value="7TM_GPCR_serpentine_rcpt_Srv"/>
</dbReference>
<accession>A0A7I4YS86</accession>
<dbReference type="PANTHER" id="PTHR31552">
    <property type="entry name" value="SERPENTINE RECEPTOR CLASS GAMMA"/>
    <property type="match status" value="1"/>
</dbReference>
<feature type="transmembrane region" description="Helical" evidence="1">
    <location>
        <begin position="58"/>
        <end position="80"/>
    </location>
</feature>
<reference evidence="3" key="1">
    <citation type="submission" date="2020-12" db="UniProtKB">
        <authorList>
            <consortium name="WormBaseParasite"/>
        </authorList>
    </citation>
    <scope>IDENTIFICATION</scope>
    <source>
        <strain evidence="3">MHco3</strain>
    </source>
</reference>
<name>A0A7I4YS86_HAECO</name>
<feature type="transmembrane region" description="Helical" evidence="1">
    <location>
        <begin position="186"/>
        <end position="208"/>
    </location>
</feature>
<keyword evidence="1" id="KW-0812">Transmembrane</keyword>
<evidence type="ECO:0000313" key="2">
    <source>
        <dbReference type="Proteomes" id="UP000025227"/>
    </source>
</evidence>
<sequence>MSSPKKSGVLIENYAANTDDLSHNVPQTVIEGLLAFAYVFILLIIVSSKRKVFRTAFFVMFVATGITDVISILISCFNRLNRQLSLSPSLHFLVSIAMILSGATFVSHMIGNMVIAINRYTALRFMKDYDKIWSGRNICVIIVIQYIVAVASFTHIIGSKVIYTQNSDGSFTFIGFETSTSWRNRFIFFGTSIIYAIASLILNVRLFIEWRKLSKLSGDSSSNVRNEKGLLLYTALVFFTTMLMCAQLITKAIAAITKNADLDLWATMQFYWVNDVVMCVPPFCLLMLSKDLRDEILNFFRCRRHQSSTLVPVSVLKRQSVAIKQ</sequence>
<proteinExistence type="predicted"/>
<dbReference type="PANTHER" id="PTHR31552:SF8">
    <property type="entry name" value="SERPENTINE RECEPTOR CLASS GAMMA"/>
    <property type="match status" value="1"/>
</dbReference>
<dbReference type="Proteomes" id="UP000025227">
    <property type="component" value="Unplaced"/>
</dbReference>
<dbReference type="WBParaSite" id="HCON_00128030-00001">
    <property type="protein sequence ID" value="HCON_00128030-00001"/>
    <property type="gene ID" value="HCON_00128030"/>
</dbReference>
<dbReference type="Gene3D" id="1.20.1070.10">
    <property type="entry name" value="Rhodopsin 7-helix transmembrane proteins"/>
    <property type="match status" value="1"/>
</dbReference>
<feature type="transmembrane region" description="Helical" evidence="1">
    <location>
        <begin position="138"/>
        <end position="158"/>
    </location>
</feature>
<dbReference type="Pfam" id="PF10323">
    <property type="entry name" value="7TM_GPCR_Srv"/>
    <property type="match status" value="1"/>
</dbReference>
<feature type="transmembrane region" description="Helical" evidence="1">
    <location>
        <begin position="269"/>
        <end position="288"/>
    </location>
</feature>
<evidence type="ECO:0000313" key="3">
    <source>
        <dbReference type="WBParaSite" id="HCON_00128030-00001"/>
    </source>
</evidence>
<dbReference type="AlphaFoldDB" id="A0A7I4YS86"/>
<dbReference type="SUPFAM" id="SSF81321">
    <property type="entry name" value="Family A G protein-coupled receptor-like"/>
    <property type="match status" value="1"/>
</dbReference>
<dbReference type="OMA" id="IMNEPAL"/>
<feature type="transmembrane region" description="Helical" evidence="1">
    <location>
        <begin position="92"/>
        <end position="117"/>
    </location>
</feature>
<keyword evidence="1" id="KW-0472">Membrane</keyword>
<dbReference type="CDD" id="cd00637">
    <property type="entry name" value="7tm_classA_rhodopsin-like"/>
    <property type="match status" value="1"/>
</dbReference>
<keyword evidence="2" id="KW-1185">Reference proteome</keyword>
<dbReference type="OrthoDB" id="10673561at2759"/>
<feature type="transmembrane region" description="Helical" evidence="1">
    <location>
        <begin position="28"/>
        <end position="46"/>
    </location>
</feature>
<keyword evidence="1" id="KW-1133">Transmembrane helix</keyword>
<feature type="transmembrane region" description="Helical" evidence="1">
    <location>
        <begin position="229"/>
        <end position="249"/>
    </location>
</feature>
<evidence type="ECO:0000256" key="1">
    <source>
        <dbReference type="SAM" id="Phobius"/>
    </source>
</evidence>
<organism evidence="2 3">
    <name type="scientific">Haemonchus contortus</name>
    <name type="common">Barber pole worm</name>
    <dbReference type="NCBI Taxonomy" id="6289"/>
    <lineage>
        <taxon>Eukaryota</taxon>
        <taxon>Metazoa</taxon>
        <taxon>Ecdysozoa</taxon>
        <taxon>Nematoda</taxon>
        <taxon>Chromadorea</taxon>
        <taxon>Rhabditida</taxon>
        <taxon>Rhabditina</taxon>
        <taxon>Rhabditomorpha</taxon>
        <taxon>Strongyloidea</taxon>
        <taxon>Trichostrongylidae</taxon>
        <taxon>Haemonchus</taxon>
    </lineage>
</organism>
<protein>
    <submittedName>
        <fullName evidence="3">Serpentine Receptor, class T</fullName>
    </submittedName>
</protein>